<sequence>MYLFIEQKILSFRDRFSVKDELGNDKYFVEGEFMSLGNKLHVYDRNNVELALIQQKLMTLLPKFSVFIGSRQVAEIQKKFTLFHPRYIIEGLNWSVEGDLWDHDYSIVSNGREIITIHKKWMSWGDCYELFIEDGVEELVAVAMVLAIDCVMDASNNS</sequence>
<dbReference type="SUPFAM" id="SSF54518">
    <property type="entry name" value="Tubby C-terminal domain-like"/>
    <property type="match status" value="1"/>
</dbReference>
<dbReference type="AlphaFoldDB" id="A0A1M6PKC2"/>
<dbReference type="OrthoDB" id="652307at2"/>
<dbReference type="InterPro" id="IPR025659">
    <property type="entry name" value="Tubby-like_C"/>
</dbReference>
<dbReference type="InterPro" id="IPR038595">
    <property type="entry name" value="LOR_sf"/>
</dbReference>
<gene>
    <name evidence="2" type="ORF">SAMN02745248_01734</name>
</gene>
<dbReference type="RefSeq" id="WP_072903698.1">
    <property type="nucleotide sequence ID" value="NZ_FRAD01000013.1"/>
</dbReference>
<dbReference type="STRING" id="1121331.SAMN02745248_01734"/>
<evidence type="ECO:0000256" key="1">
    <source>
        <dbReference type="ARBA" id="ARBA00005437"/>
    </source>
</evidence>
<dbReference type="Pfam" id="PF04525">
    <property type="entry name" value="LOR"/>
    <property type="match status" value="1"/>
</dbReference>
<comment type="similarity">
    <text evidence="1">Belongs to the LOR family.</text>
</comment>
<dbReference type="Proteomes" id="UP000183952">
    <property type="component" value="Unassembled WGS sequence"/>
</dbReference>
<protein>
    <submittedName>
        <fullName evidence="2">Uncharacterized protein YxjI</fullName>
    </submittedName>
</protein>
<accession>A0A1M6PKC2</accession>
<reference evidence="2 3" key="1">
    <citation type="submission" date="2016-11" db="EMBL/GenBank/DDBJ databases">
        <authorList>
            <person name="Jaros S."/>
            <person name="Januszkiewicz K."/>
            <person name="Wedrychowicz H."/>
        </authorList>
    </citation>
    <scope>NUCLEOTIDE SEQUENCE [LARGE SCALE GENOMIC DNA]</scope>
    <source>
        <strain evidence="2 3">DSM 3090</strain>
    </source>
</reference>
<keyword evidence="3" id="KW-1185">Reference proteome</keyword>
<dbReference type="EMBL" id="FRAD01000013">
    <property type="protein sequence ID" value="SHK08347.1"/>
    <property type="molecule type" value="Genomic_DNA"/>
</dbReference>
<proteinExistence type="inferred from homology"/>
<evidence type="ECO:0000313" key="3">
    <source>
        <dbReference type="Proteomes" id="UP000183952"/>
    </source>
</evidence>
<organism evidence="2 3">
    <name type="scientific">Hathewaya proteolytica DSM 3090</name>
    <dbReference type="NCBI Taxonomy" id="1121331"/>
    <lineage>
        <taxon>Bacteria</taxon>
        <taxon>Bacillati</taxon>
        <taxon>Bacillota</taxon>
        <taxon>Clostridia</taxon>
        <taxon>Eubacteriales</taxon>
        <taxon>Clostridiaceae</taxon>
        <taxon>Hathewaya</taxon>
    </lineage>
</organism>
<dbReference type="Gene3D" id="2.40.160.200">
    <property type="entry name" value="LURP1-related"/>
    <property type="match status" value="1"/>
</dbReference>
<name>A0A1M6PKC2_9CLOT</name>
<dbReference type="InterPro" id="IPR007612">
    <property type="entry name" value="LOR"/>
</dbReference>
<evidence type="ECO:0000313" key="2">
    <source>
        <dbReference type="EMBL" id="SHK08347.1"/>
    </source>
</evidence>